<proteinExistence type="predicted"/>
<evidence type="ECO:0000313" key="2">
    <source>
        <dbReference type="EMBL" id="RJG26135.1"/>
    </source>
</evidence>
<organism evidence="2">
    <name type="scientific">Paenibacillus thiaminolyticus</name>
    <name type="common">Bacillus thiaminolyticus</name>
    <dbReference type="NCBI Taxonomy" id="49283"/>
    <lineage>
        <taxon>Bacteria</taxon>
        <taxon>Bacillati</taxon>
        <taxon>Bacillota</taxon>
        <taxon>Bacilli</taxon>
        <taxon>Bacillales</taxon>
        <taxon>Paenibacillaceae</taxon>
        <taxon>Paenibacillus</taxon>
    </lineage>
</organism>
<gene>
    <name evidence="2" type="ORF">DQX05_04400</name>
</gene>
<sequence>MSSPLDQPMRRRGIRILIGAAAILLVLAAALAIYLRPYPAGTKAEQAMAPGKDVTVTKEDGVLRFETTAEPAANFIFYPGGLVQPESYAVLARSLAAQGVNTYIIEMPLNLAVLDIQGAKRALPLLNPRGINIIGGHSLGGTMAAEYTKNNTINVQGIVFLASYPNSDISRLNIPVLSIYGSQDGVLNLEQYTNSKSYMPDSFVERVIEGGNHAQFGDYGIQKKDKGATISDDEQIQETVGTIVDWIAALNASGT</sequence>
<dbReference type="OrthoDB" id="9780932at2"/>
<name>A0A3A3GS00_PANTH</name>
<reference evidence="2" key="1">
    <citation type="submission" date="2018-09" db="EMBL/GenBank/DDBJ databases">
        <title>Paenibacillus SK2017-BO5.</title>
        <authorList>
            <person name="Piskunova J.V."/>
            <person name="Dubiley S.A."/>
            <person name="Severinov K.V."/>
        </authorList>
    </citation>
    <scope>NUCLEOTIDE SEQUENCE [LARGE SCALE GENOMIC DNA]</scope>
    <source>
        <strain evidence="2">BO5</strain>
    </source>
</reference>
<feature type="domain" description="Alpha/beta hydrolase fold-5" evidence="1">
    <location>
        <begin position="75"/>
        <end position="236"/>
    </location>
</feature>
<dbReference type="EMBL" id="QYZD01000002">
    <property type="protein sequence ID" value="RJG26135.1"/>
    <property type="molecule type" value="Genomic_DNA"/>
</dbReference>
<dbReference type="SUPFAM" id="SSF53474">
    <property type="entry name" value="alpha/beta-Hydrolases"/>
    <property type="match status" value="1"/>
</dbReference>
<dbReference type="InterPro" id="IPR029058">
    <property type="entry name" value="AB_hydrolase_fold"/>
</dbReference>
<dbReference type="RefSeq" id="WP_119791193.1">
    <property type="nucleotide sequence ID" value="NZ_QYZD01000002.1"/>
</dbReference>
<evidence type="ECO:0000259" key="1">
    <source>
        <dbReference type="Pfam" id="PF12695"/>
    </source>
</evidence>
<dbReference type="Proteomes" id="UP000266177">
    <property type="component" value="Unassembled WGS sequence"/>
</dbReference>
<dbReference type="Pfam" id="PF12695">
    <property type="entry name" value="Abhydrolase_5"/>
    <property type="match status" value="1"/>
</dbReference>
<accession>A0A3A3GS00</accession>
<keyword evidence="2" id="KW-0378">Hydrolase</keyword>
<dbReference type="Gene3D" id="3.40.50.1820">
    <property type="entry name" value="alpha/beta hydrolase"/>
    <property type="match status" value="1"/>
</dbReference>
<protein>
    <submittedName>
        <fullName evidence="2">Alpha/beta hydrolase</fullName>
    </submittedName>
</protein>
<dbReference type="InterPro" id="IPR029059">
    <property type="entry name" value="AB_hydrolase_5"/>
</dbReference>
<comment type="caution">
    <text evidence="2">The sequence shown here is derived from an EMBL/GenBank/DDBJ whole genome shotgun (WGS) entry which is preliminary data.</text>
</comment>
<dbReference type="GO" id="GO:0016787">
    <property type="term" value="F:hydrolase activity"/>
    <property type="evidence" value="ECO:0007669"/>
    <property type="project" value="UniProtKB-KW"/>
</dbReference>
<dbReference type="AlphaFoldDB" id="A0A3A3GS00"/>